<dbReference type="GO" id="GO:0003677">
    <property type="term" value="F:DNA binding"/>
    <property type="evidence" value="ECO:0007669"/>
    <property type="project" value="UniProtKB-KW"/>
</dbReference>
<feature type="domain" description="Sigma-54 factor interaction" evidence="7">
    <location>
        <begin position="304"/>
        <end position="533"/>
    </location>
</feature>
<keyword evidence="9" id="KW-1185">Reference proteome</keyword>
<protein>
    <submittedName>
        <fullName evidence="8">Sigma 54-interacting transcriptional regulator</fullName>
    </submittedName>
</protein>
<dbReference type="InterPro" id="IPR058031">
    <property type="entry name" value="AAA_lid_NorR"/>
</dbReference>
<evidence type="ECO:0000256" key="2">
    <source>
        <dbReference type="ARBA" id="ARBA00022840"/>
    </source>
</evidence>
<dbReference type="PANTHER" id="PTHR32071:SF117">
    <property type="entry name" value="PTS-DEPENDENT DIHYDROXYACETONE KINASE OPERON REGULATORY PROTEIN-RELATED"/>
    <property type="match status" value="1"/>
</dbReference>
<dbReference type="InterPro" id="IPR018490">
    <property type="entry name" value="cNMP-bd_dom_sf"/>
</dbReference>
<feature type="domain" description="Cyclic nucleotide-binding" evidence="6">
    <location>
        <begin position="24"/>
        <end position="139"/>
    </location>
</feature>
<gene>
    <name evidence="8" type="ORF">H7U19_14325</name>
</gene>
<organism evidence="8 9">
    <name type="scientific">Hyunsoonleella aquatilis</name>
    <dbReference type="NCBI Taxonomy" id="2762758"/>
    <lineage>
        <taxon>Bacteria</taxon>
        <taxon>Pseudomonadati</taxon>
        <taxon>Bacteroidota</taxon>
        <taxon>Flavobacteriia</taxon>
        <taxon>Flavobacteriales</taxon>
        <taxon>Flavobacteriaceae</taxon>
    </lineage>
</organism>
<dbReference type="Proteomes" id="UP000656244">
    <property type="component" value="Unassembled WGS sequence"/>
</dbReference>
<dbReference type="Pfam" id="PF25601">
    <property type="entry name" value="AAA_lid_14"/>
    <property type="match status" value="1"/>
</dbReference>
<keyword evidence="3" id="KW-0805">Transcription regulation</keyword>
<dbReference type="CDD" id="cd00038">
    <property type="entry name" value="CAP_ED"/>
    <property type="match status" value="1"/>
</dbReference>
<dbReference type="PROSITE" id="PS00676">
    <property type="entry name" value="SIGMA54_INTERACT_2"/>
    <property type="match status" value="1"/>
</dbReference>
<dbReference type="Gene3D" id="3.40.50.300">
    <property type="entry name" value="P-loop containing nucleotide triphosphate hydrolases"/>
    <property type="match status" value="1"/>
</dbReference>
<dbReference type="Gene3D" id="1.10.8.60">
    <property type="match status" value="1"/>
</dbReference>
<dbReference type="SMART" id="SM00382">
    <property type="entry name" value="AAA"/>
    <property type="match status" value="1"/>
</dbReference>
<dbReference type="Pfam" id="PF00158">
    <property type="entry name" value="Sigma54_activat"/>
    <property type="match status" value="1"/>
</dbReference>
<evidence type="ECO:0000313" key="8">
    <source>
        <dbReference type="EMBL" id="MBC3759590.1"/>
    </source>
</evidence>
<dbReference type="InterPro" id="IPR025662">
    <property type="entry name" value="Sigma_54_int_dom_ATP-bd_1"/>
</dbReference>
<dbReference type="CDD" id="cd00009">
    <property type="entry name" value="AAA"/>
    <property type="match status" value="1"/>
</dbReference>
<name>A0A923KN00_9FLAO</name>
<keyword evidence="5" id="KW-0804">Transcription</keyword>
<dbReference type="GO" id="GO:0005524">
    <property type="term" value="F:ATP binding"/>
    <property type="evidence" value="ECO:0007669"/>
    <property type="project" value="UniProtKB-KW"/>
</dbReference>
<proteinExistence type="predicted"/>
<dbReference type="InterPro" id="IPR018488">
    <property type="entry name" value="cNMP-bd_CS"/>
</dbReference>
<evidence type="ECO:0000259" key="6">
    <source>
        <dbReference type="PROSITE" id="PS50042"/>
    </source>
</evidence>
<dbReference type="InterPro" id="IPR014710">
    <property type="entry name" value="RmlC-like_jellyroll"/>
</dbReference>
<keyword evidence="4" id="KW-0238">DNA-binding</keyword>
<dbReference type="Pfam" id="PF00027">
    <property type="entry name" value="cNMP_binding"/>
    <property type="match status" value="1"/>
</dbReference>
<dbReference type="RefSeq" id="WP_186563561.1">
    <property type="nucleotide sequence ID" value="NZ_JACNMF010000005.1"/>
</dbReference>
<evidence type="ECO:0000256" key="3">
    <source>
        <dbReference type="ARBA" id="ARBA00023015"/>
    </source>
</evidence>
<dbReference type="InterPro" id="IPR003593">
    <property type="entry name" value="AAA+_ATPase"/>
</dbReference>
<dbReference type="InterPro" id="IPR002078">
    <property type="entry name" value="Sigma_54_int"/>
</dbReference>
<dbReference type="InterPro" id="IPR025944">
    <property type="entry name" value="Sigma_54_int_dom_CS"/>
</dbReference>
<dbReference type="AlphaFoldDB" id="A0A923KN00"/>
<dbReference type="EMBL" id="JACNMF010000005">
    <property type="protein sequence ID" value="MBC3759590.1"/>
    <property type="molecule type" value="Genomic_DNA"/>
</dbReference>
<dbReference type="Gene3D" id="2.60.120.10">
    <property type="entry name" value="Jelly Rolls"/>
    <property type="match status" value="1"/>
</dbReference>
<dbReference type="Gene3D" id="3.30.450.20">
    <property type="entry name" value="PAS domain"/>
    <property type="match status" value="1"/>
</dbReference>
<evidence type="ECO:0000256" key="5">
    <source>
        <dbReference type="ARBA" id="ARBA00023163"/>
    </source>
</evidence>
<keyword evidence="2" id="KW-0067">ATP-binding</keyword>
<dbReference type="PROSITE" id="PS00688">
    <property type="entry name" value="SIGMA54_INTERACT_3"/>
    <property type="match status" value="1"/>
</dbReference>
<dbReference type="SUPFAM" id="SSF51206">
    <property type="entry name" value="cAMP-binding domain-like"/>
    <property type="match status" value="1"/>
</dbReference>
<dbReference type="FunFam" id="3.40.50.300:FF:000006">
    <property type="entry name" value="DNA-binding transcriptional regulator NtrC"/>
    <property type="match status" value="1"/>
</dbReference>
<dbReference type="PROSITE" id="PS00675">
    <property type="entry name" value="SIGMA54_INTERACT_1"/>
    <property type="match status" value="1"/>
</dbReference>
<dbReference type="InterPro" id="IPR000595">
    <property type="entry name" value="cNMP-bd_dom"/>
</dbReference>
<dbReference type="Gene3D" id="1.10.10.60">
    <property type="entry name" value="Homeodomain-like"/>
    <property type="match status" value="1"/>
</dbReference>
<dbReference type="SMART" id="SM00100">
    <property type="entry name" value="cNMP"/>
    <property type="match status" value="1"/>
</dbReference>
<dbReference type="InterPro" id="IPR027417">
    <property type="entry name" value="P-loop_NTPase"/>
</dbReference>
<evidence type="ECO:0000313" key="9">
    <source>
        <dbReference type="Proteomes" id="UP000656244"/>
    </source>
</evidence>
<dbReference type="GO" id="GO:0006355">
    <property type="term" value="P:regulation of DNA-templated transcription"/>
    <property type="evidence" value="ECO:0007669"/>
    <property type="project" value="InterPro"/>
</dbReference>
<evidence type="ECO:0000259" key="7">
    <source>
        <dbReference type="PROSITE" id="PS50045"/>
    </source>
</evidence>
<dbReference type="PANTHER" id="PTHR32071">
    <property type="entry name" value="TRANSCRIPTIONAL REGULATORY PROTEIN"/>
    <property type="match status" value="1"/>
</dbReference>
<keyword evidence="1" id="KW-0547">Nucleotide-binding</keyword>
<dbReference type="PROSITE" id="PS50045">
    <property type="entry name" value="SIGMA54_INTERACT_4"/>
    <property type="match status" value="1"/>
</dbReference>
<dbReference type="SUPFAM" id="SSF52540">
    <property type="entry name" value="P-loop containing nucleoside triphosphate hydrolases"/>
    <property type="match status" value="1"/>
</dbReference>
<reference evidence="8" key="1">
    <citation type="submission" date="2020-08" db="EMBL/GenBank/DDBJ databases">
        <title>Hyunsoonleella sp. strain SJ7 genome sequencing and assembly.</title>
        <authorList>
            <person name="Kim I."/>
        </authorList>
    </citation>
    <scope>NUCLEOTIDE SEQUENCE</scope>
    <source>
        <strain evidence="8">SJ7</strain>
    </source>
</reference>
<accession>A0A923KN00</accession>
<sequence length="619" mass="69432">MDYISIMAEEVSINLIQFLADIPFFSEVSNKSLKHLCDNVAKETFIKNEVVFEKNTIGQAMYAILEGSVKVHDKSHIYDTLSVGDCFGEYALIDNETRSASVTALEKIKVLKIERDDFLDLLQQDSGFAQGILSVMIKRHRELDTIQERLATSKTELENANSKLSGLINGAMDAIIMFNSSLRVVLTNTSANKLLENDDILQRNVLFFFDENSATIIEKIVKSEDNKEVNRYLPSIVKVIGSNGTETLNEGTISKYGPSDNPFYTLILRNIEDRLIAEDKINLLTKQTEYLEEEIKELTSSYGIIAEDAKMQNTLNLVHQVAKTDATVLIHGETGTGKELVARAIHKESNRNDKPLIRINCGAIPANLIESELFGHKKGAFTGATVDRKGRFLLADKGTIFLDEIGEMPLELQPKLLRVIQEGEFDPVGSSETVKVDVRIIAATHRNLFEFSKEGKFREDLFYRLNVFPISVPALRERGNDICLIAEEMVSQFSKKLNKPIVALSEKDKSLLNSYHWPGNVRELQNLIERAVIISNNGKIDWKSVLPGNSISKNENEKIPTKNILTSKELVNLERENILKALRQTKWKISGKNGAAELLDLPPTTLASRIKALGIERPI</sequence>
<comment type="caution">
    <text evidence="8">The sequence shown here is derived from an EMBL/GenBank/DDBJ whole genome shotgun (WGS) entry which is preliminary data.</text>
</comment>
<evidence type="ECO:0000256" key="4">
    <source>
        <dbReference type="ARBA" id="ARBA00023125"/>
    </source>
</evidence>
<evidence type="ECO:0000256" key="1">
    <source>
        <dbReference type="ARBA" id="ARBA00022741"/>
    </source>
</evidence>
<dbReference type="InterPro" id="IPR025943">
    <property type="entry name" value="Sigma_54_int_dom_ATP-bd_2"/>
</dbReference>
<dbReference type="PROSITE" id="PS00889">
    <property type="entry name" value="CNMP_BINDING_2"/>
    <property type="match status" value="1"/>
</dbReference>
<dbReference type="PROSITE" id="PS50042">
    <property type="entry name" value="CNMP_BINDING_3"/>
    <property type="match status" value="1"/>
</dbReference>